<dbReference type="PROSITE" id="PS50035">
    <property type="entry name" value="PLD"/>
    <property type="match status" value="1"/>
</dbReference>
<accession>A0A9N9TAI4</accession>
<dbReference type="GO" id="GO:0016042">
    <property type="term" value="P:lipid catabolic process"/>
    <property type="evidence" value="ECO:0007669"/>
    <property type="project" value="UniProtKB-KW"/>
</dbReference>
<proteinExistence type="inferred from homology"/>
<sequence>MNKFLCLFISVSSISLPILLTYVIKRRYRRKIQLLVEKDNNYYYQLLAIDMKNFNCRQHLYETKVECGEWCSLAYLKTIQKFISSAKSSICLCVLMLTLSSVVKQLVDAQKRGVTVRIIIDKVMLNTKPVKCNFQQMEQQGILFKFQPLSSTKMHHKFCLIDKDEENEAKMFFGSLNLTSQGFCKNFDNTILTNNKDMISRFSEEFEELWELF</sequence>
<keyword evidence="2" id="KW-0442">Lipid degradation</keyword>
<evidence type="ECO:0000259" key="7">
    <source>
        <dbReference type="PROSITE" id="PS50035"/>
    </source>
</evidence>
<comment type="similarity">
    <text evidence="4">Belongs to the phospholipase D family. MitoPLD/Zucchini subfamily.</text>
</comment>
<gene>
    <name evidence="8" type="ORF">DIABBA_LOCUS12477</name>
</gene>
<evidence type="ECO:0000313" key="8">
    <source>
        <dbReference type="EMBL" id="CAG9839742.1"/>
    </source>
</evidence>
<evidence type="ECO:0000256" key="2">
    <source>
        <dbReference type="ARBA" id="ARBA00022963"/>
    </source>
</evidence>
<dbReference type="GO" id="GO:0016891">
    <property type="term" value="F:RNA endonuclease activity producing 5'-phosphomonoesters, hydrolytic mechanism"/>
    <property type="evidence" value="ECO:0007669"/>
    <property type="project" value="TreeGrafter"/>
</dbReference>
<dbReference type="Proteomes" id="UP001153709">
    <property type="component" value="Chromosome 8"/>
</dbReference>
<feature type="domain" description="PLD phosphodiesterase" evidence="7">
    <location>
        <begin position="150"/>
        <end position="182"/>
    </location>
</feature>
<dbReference type="Pfam" id="PF13091">
    <property type="entry name" value="PLDc_2"/>
    <property type="match status" value="1"/>
</dbReference>
<evidence type="ECO:0000256" key="6">
    <source>
        <dbReference type="ARBA" id="ARBA00043167"/>
    </source>
</evidence>
<dbReference type="OrthoDB" id="5205528at2759"/>
<organism evidence="8 9">
    <name type="scientific">Diabrotica balteata</name>
    <name type="common">Banded cucumber beetle</name>
    <dbReference type="NCBI Taxonomy" id="107213"/>
    <lineage>
        <taxon>Eukaryota</taxon>
        <taxon>Metazoa</taxon>
        <taxon>Ecdysozoa</taxon>
        <taxon>Arthropoda</taxon>
        <taxon>Hexapoda</taxon>
        <taxon>Insecta</taxon>
        <taxon>Pterygota</taxon>
        <taxon>Neoptera</taxon>
        <taxon>Endopterygota</taxon>
        <taxon>Coleoptera</taxon>
        <taxon>Polyphaga</taxon>
        <taxon>Cucujiformia</taxon>
        <taxon>Chrysomeloidea</taxon>
        <taxon>Chrysomelidae</taxon>
        <taxon>Galerucinae</taxon>
        <taxon>Diabroticina</taxon>
        <taxon>Diabroticites</taxon>
        <taxon>Diabrotica</taxon>
    </lineage>
</organism>
<evidence type="ECO:0000256" key="5">
    <source>
        <dbReference type="ARBA" id="ARBA00040549"/>
    </source>
</evidence>
<dbReference type="PANTHER" id="PTHR43856:SF1">
    <property type="entry name" value="MITOCHONDRIAL CARDIOLIPIN HYDROLASE"/>
    <property type="match status" value="1"/>
</dbReference>
<keyword evidence="3" id="KW-0443">Lipid metabolism</keyword>
<evidence type="ECO:0000313" key="9">
    <source>
        <dbReference type="Proteomes" id="UP001153709"/>
    </source>
</evidence>
<evidence type="ECO:0000256" key="4">
    <source>
        <dbReference type="ARBA" id="ARBA00038012"/>
    </source>
</evidence>
<dbReference type="AlphaFoldDB" id="A0A9N9TAI4"/>
<dbReference type="SUPFAM" id="SSF56024">
    <property type="entry name" value="Phospholipase D/nuclease"/>
    <property type="match status" value="1"/>
</dbReference>
<dbReference type="InterPro" id="IPR025202">
    <property type="entry name" value="PLD-like_dom"/>
</dbReference>
<reference evidence="8" key="1">
    <citation type="submission" date="2022-01" db="EMBL/GenBank/DDBJ databases">
        <authorList>
            <person name="King R."/>
        </authorList>
    </citation>
    <scope>NUCLEOTIDE SEQUENCE</scope>
</reference>
<evidence type="ECO:0000256" key="1">
    <source>
        <dbReference type="ARBA" id="ARBA00022801"/>
    </source>
</evidence>
<evidence type="ECO:0000256" key="3">
    <source>
        <dbReference type="ARBA" id="ARBA00023098"/>
    </source>
</evidence>
<keyword evidence="9" id="KW-1185">Reference proteome</keyword>
<dbReference type="PANTHER" id="PTHR43856">
    <property type="entry name" value="CARDIOLIPIN HYDROLASE"/>
    <property type="match status" value="1"/>
</dbReference>
<dbReference type="Gene3D" id="3.30.870.10">
    <property type="entry name" value="Endonuclease Chain A"/>
    <property type="match status" value="1"/>
</dbReference>
<dbReference type="InterPro" id="IPR001736">
    <property type="entry name" value="PLipase_D/transphosphatidylase"/>
</dbReference>
<dbReference type="InterPro" id="IPR051406">
    <property type="entry name" value="PLD_domain"/>
</dbReference>
<dbReference type="GO" id="GO:0005739">
    <property type="term" value="C:mitochondrion"/>
    <property type="evidence" value="ECO:0007669"/>
    <property type="project" value="TreeGrafter"/>
</dbReference>
<dbReference type="GO" id="GO:0034587">
    <property type="term" value="P:piRNA processing"/>
    <property type="evidence" value="ECO:0007669"/>
    <property type="project" value="TreeGrafter"/>
</dbReference>
<keyword evidence="1" id="KW-0378">Hydrolase</keyword>
<dbReference type="EMBL" id="OU898283">
    <property type="protein sequence ID" value="CAG9839742.1"/>
    <property type="molecule type" value="Genomic_DNA"/>
</dbReference>
<protein>
    <recommendedName>
        <fullName evidence="5">Mitochondrial cardiolipin hydrolase</fullName>
    </recommendedName>
    <alternativeName>
        <fullName evidence="6">Mitochondrial phospholipase</fullName>
    </alternativeName>
</protein>
<name>A0A9N9TAI4_DIABA</name>